<dbReference type="RefSeq" id="WP_080841983.1">
    <property type="nucleotide sequence ID" value="NZ_LT009723.1"/>
</dbReference>
<dbReference type="InterPro" id="IPR054613">
    <property type="entry name" value="Peptidase_S78_dom"/>
</dbReference>
<dbReference type="AlphaFoldDB" id="A0A1S7NVF6"/>
<evidence type="ECO:0000259" key="4">
    <source>
        <dbReference type="Pfam" id="PF04586"/>
    </source>
</evidence>
<evidence type="ECO:0000256" key="3">
    <source>
        <dbReference type="ARBA" id="ARBA00022801"/>
    </source>
</evidence>
<dbReference type="Pfam" id="PF04586">
    <property type="entry name" value="Peptidase_S78"/>
    <property type="match status" value="1"/>
</dbReference>
<accession>A0A1S7NVF6</accession>
<dbReference type="GO" id="GO:0008233">
    <property type="term" value="F:peptidase activity"/>
    <property type="evidence" value="ECO:0007669"/>
    <property type="project" value="UniProtKB-KW"/>
</dbReference>
<gene>
    <name evidence="5" type="ORF">AGR3A_Cc170152</name>
</gene>
<dbReference type="SUPFAM" id="SSF50789">
    <property type="entry name" value="Herpes virus serine proteinase, assemblin"/>
    <property type="match status" value="1"/>
</dbReference>
<keyword evidence="3" id="KW-0378">Hydrolase</keyword>
<evidence type="ECO:0000256" key="1">
    <source>
        <dbReference type="ARBA" id="ARBA00022612"/>
    </source>
</evidence>
<dbReference type="Proteomes" id="UP000191988">
    <property type="component" value="Unassembled WGS sequence"/>
</dbReference>
<dbReference type="NCBIfam" id="TIGR01543">
    <property type="entry name" value="proheadase_HK97"/>
    <property type="match status" value="1"/>
</dbReference>
<evidence type="ECO:0000313" key="6">
    <source>
        <dbReference type="Proteomes" id="UP000191988"/>
    </source>
</evidence>
<dbReference type="GO" id="GO:0006508">
    <property type="term" value="P:proteolysis"/>
    <property type="evidence" value="ECO:0007669"/>
    <property type="project" value="UniProtKB-KW"/>
</dbReference>
<reference evidence="6" key="1">
    <citation type="submission" date="2016-01" db="EMBL/GenBank/DDBJ databases">
        <authorList>
            <person name="Regsiter A."/>
            <person name="william w."/>
        </authorList>
    </citation>
    <scope>NUCLEOTIDE SEQUENCE [LARGE SCALE GENOMIC DNA]</scope>
    <source>
        <strain evidence="6">CFBP 6623</strain>
    </source>
</reference>
<protein>
    <submittedName>
        <fullName evidence="5">Phage prohead protease, HK97 family</fullName>
    </submittedName>
</protein>
<dbReference type="EMBL" id="FBWK01000009">
    <property type="protein sequence ID" value="CUX12229.1"/>
    <property type="molecule type" value="Genomic_DNA"/>
</dbReference>
<keyword evidence="2 5" id="KW-0645">Protease</keyword>
<feature type="domain" description="Prohead serine protease" evidence="4">
    <location>
        <begin position="14"/>
        <end position="157"/>
    </location>
</feature>
<evidence type="ECO:0000313" key="5">
    <source>
        <dbReference type="EMBL" id="CUX12229.1"/>
    </source>
</evidence>
<name>A0A1S7NVF6_9HYPH</name>
<organism evidence="5 6">
    <name type="scientific">Agrobacterium tomkonis CFBP 6623</name>
    <dbReference type="NCBI Taxonomy" id="1183432"/>
    <lineage>
        <taxon>Bacteria</taxon>
        <taxon>Pseudomonadati</taxon>
        <taxon>Pseudomonadota</taxon>
        <taxon>Alphaproteobacteria</taxon>
        <taxon>Hyphomicrobiales</taxon>
        <taxon>Rhizobiaceae</taxon>
        <taxon>Rhizobium/Agrobacterium group</taxon>
        <taxon>Agrobacterium</taxon>
        <taxon>Agrobacterium tumefaciens complex</taxon>
    </lineage>
</organism>
<dbReference type="STRING" id="1183432.AGR3A_Cc170152"/>
<proteinExistence type="predicted"/>
<keyword evidence="1" id="KW-1188">Viral release from host cell</keyword>
<evidence type="ECO:0000256" key="2">
    <source>
        <dbReference type="ARBA" id="ARBA00022670"/>
    </source>
</evidence>
<sequence length="181" mass="19825">MDHLDLSLRFEAPSDTGEFSGYAVIWDQRNAHNEIVKRGAFRASLELHRQAGTRPVMLWSHDPTDIIGVWTEIREDEKGLFVRGKIVTGTTRGREAYELLKADALNGLSIGFRLNKGGETRQAGTRILTGIDVREISLVGMPSAPNARITSVRSSGRSTESAAAFINACRKAKCALVSKGK</sequence>
<keyword evidence="6" id="KW-1185">Reference proteome</keyword>
<dbReference type="InterPro" id="IPR006433">
    <property type="entry name" value="Prohead_protease"/>
</dbReference>